<sequence>MLTTTEAVAPLVKATKQSQESESDETSPESPEPPEPVKEKEKEKEKKTKKKEKKAKAAAEIRIFKDNTLFKAKIMSMYYGIYNTGGSKMCKKCAENWSKEQLPHAACTYLMSSSWVSGQTQSEEQQPHVQLTPA</sequence>
<organism evidence="2 3">
    <name type="scientific">Cnephaeus nilssonii</name>
    <name type="common">Northern bat</name>
    <name type="synonym">Eptesicus nilssonii</name>
    <dbReference type="NCBI Taxonomy" id="3371016"/>
    <lineage>
        <taxon>Eukaryota</taxon>
        <taxon>Metazoa</taxon>
        <taxon>Chordata</taxon>
        <taxon>Craniata</taxon>
        <taxon>Vertebrata</taxon>
        <taxon>Euteleostomi</taxon>
        <taxon>Mammalia</taxon>
        <taxon>Eutheria</taxon>
        <taxon>Laurasiatheria</taxon>
        <taxon>Chiroptera</taxon>
        <taxon>Yangochiroptera</taxon>
        <taxon>Vespertilionidae</taxon>
        <taxon>Cnephaeus</taxon>
    </lineage>
</organism>
<accession>A0AA40IC29</accession>
<proteinExistence type="predicted"/>
<keyword evidence="3" id="KW-1185">Reference proteome</keyword>
<name>A0AA40IC29_CNENI</name>
<protein>
    <submittedName>
        <fullName evidence="2">Uncharacterized protein</fullName>
    </submittedName>
</protein>
<dbReference type="EMBL" id="JAULJE010000001">
    <property type="protein sequence ID" value="KAK1346476.1"/>
    <property type="molecule type" value="Genomic_DNA"/>
</dbReference>
<comment type="caution">
    <text evidence="2">The sequence shown here is derived from an EMBL/GenBank/DDBJ whole genome shotgun (WGS) entry which is preliminary data.</text>
</comment>
<feature type="region of interest" description="Disordered" evidence="1">
    <location>
        <begin position="1"/>
        <end position="58"/>
    </location>
</feature>
<evidence type="ECO:0000313" key="2">
    <source>
        <dbReference type="EMBL" id="KAK1346476.1"/>
    </source>
</evidence>
<evidence type="ECO:0000313" key="3">
    <source>
        <dbReference type="Proteomes" id="UP001177744"/>
    </source>
</evidence>
<reference evidence="2" key="1">
    <citation type="submission" date="2023-06" db="EMBL/GenBank/DDBJ databases">
        <title>Reference genome for the Northern bat (Eptesicus nilssonii), a most northern bat species.</title>
        <authorList>
            <person name="Laine V.N."/>
            <person name="Pulliainen A.T."/>
            <person name="Lilley T.M."/>
        </authorList>
    </citation>
    <scope>NUCLEOTIDE SEQUENCE</scope>
    <source>
        <strain evidence="2">BLF_Eptnil</strain>
        <tissue evidence="2">Kidney</tissue>
    </source>
</reference>
<gene>
    <name evidence="2" type="ORF">QTO34_000332</name>
</gene>
<evidence type="ECO:0000256" key="1">
    <source>
        <dbReference type="SAM" id="MobiDB-lite"/>
    </source>
</evidence>
<dbReference type="AlphaFoldDB" id="A0AA40IC29"/>
<feature type="compositionally biased region" description="Basic and acidic residues" evidence="1">
    <location>
        <begin position="35"/>
        <end position="46"/>
    </location>
</feature>
<dbReference type="Proteomes" id="UP001177744">
    <property type="component" value="Unassembled WGS sequence"/>
</dbReference>